<evidence type="ECO:0000313" key="2">
    <source>
        <dbReference type="Proteomes" id="UP000792457"/>
    </source>
</evidence>
<dbReference type="AlphaFoldDB" id="A0A8K0JZB0"/>
<organism evidence="1 2">
    <name type="scientific">Ladona fulva</name>
    <name type="common">Scarce chaser dragonfly</name>
    <name type="synonym">Libellula fulva</name>
    <dbReference type="NCBI Taxonomy" id="123851"/>
    <lineage>
        <taxon>Eukaryota</taxon>
        <taxon>Metazoa</taxon>
        <taxon>Ecdysozoa</taxon>
        <taxon>Arthropoda</taxon>
        <taxon>Hexapoda</taxon>
        <taxon>Insecta</taxon>
        <taxon>Pterygota</taxon>
        <taxon>Palaeoptera</taxon>
        <taxon>Odonata</taxon>
        <taxon>Epiprocta</taxon>
        <taxon>Anisoptera</taxon>
        <taxon>Libelluloidea</taxon>
        <taxon>Libellulidae</taxon>
        <taxon>Ladona</taxon>
    </lineage>
</organism>
<gene>
    <name evidence="1" type="ORF">J437_LFUL002265</name>
</gene>
<dbReference type="Proteomes" id="UP000792457">
    <property type="component" value="Unassembled WGS sequence"/>
</dbReference>
<reference evidence="1" key="1">
    <citation type="submission" date="2013-04" db="EMBL/GenBank/DDBJ databases">
        <authorList>
            <person name="Qu J."/>
            <person name="Murali S.C."/>
            <person name="Bandaranaike D."/>
            <person name="Bellair M."/>
            <person name="Blankenburg K."/>
            <person name="Chao H."/>
            <person name="Dinh H."/>
            <person name="Doddapaneni H."/>
            <person name="Downs B."/>
            <person name="Dugan-Rocha S."/>
            <person name="Elkadiri S."/>
            <person name="Gnanaolivu R.D."/>
            <person name="Hernandez B."/>
            <person name="Javaid M."/>
            <person name="Jayaseelan J.C."/>
            <person name="Lee S."/>
            <person name="Li M."/>
            <person name="Ming W."/>
            <person name="Munidasa M."/>
            <person name="Muniz J."/>
            <person name="Nguyen L."/>
            <person name="Ongeri F."/>
            <person name="Osuji N."/>
            <person name="Pu L.-L."/>
            <person name="Puazo M."/>
            <person name="Qu C."/>
            <person name="Quiroz J."/>
            <person name="Raj R."/>
            <person name="Weissenberger G."/>
            <person name="Xin Y."/>
            <person name="Zou X."/>
            <person name="Han Y."/>
            <person name="Richards S."/>
            <person name="Worley K."/>
            <person name="Muzny D."/>
            <person name="Gibbs R."/>
        </authorList>
    </citation>
    <scope>NUCLEOTIDE SEQUENCE</scope>
    <source>
        <strain evidence="1">Sampled in the wild</strain>
    </source>
</reference>
<sequence>MDLQHLSLQVIASSVQQREDQLKCIGNKSVDQRVKTGGVFVEEIIEEGDIIVERTNGSVIVQVESDESADTKREEYALAMAQLRILKAEFMEILTELRKRRSLTQGPESLMFEVGIKFLSQL</sequence>
<name>A0A8K0JZB0_LADFU</name>
<accession>A0A8K0JZB0</accession>
<comment type="caution">
    <text evidence="1">The sequence shown here is derived from an EMBL/GenBank/DDBJ whole genome shotgun (WGS) entry which is preliminary data.</text>
</comment>
<proteinExistence type="predicted"/>
<keyword evidence="2" id="KW-1185">Reference proteome</keyword>
<evidence type="ECO:0000313" key="1">
    <source>
        <dbReference type="EMBL" id="KAG8224819.1"/>
    </source>
</evidence>
<dbReference type="EMBL" id="KZ308212">
    <property type="protein sequence ID" value="KAG8224819.1"/>
    <property type="molecule type" value="Genomic_DNA"/>
</dbReference>
<reference evidence="1" key="2">
    <citation type="submission" date="2017-10" db="EMBL/GenBank/DDBJ databases">
        <title>Ladona fulva Genome sequencing and assembly.</title>
        <authorList>
            <person name="Murali S."/>
            <person name="Richards S."/>
            <person name="Bandaranaike D."/>
            <person name="Bellair M."/>
            <person name="Blankenburg K."/>
            <person name="Chao H."/>
            <person name="Dinh H."/>
            <person name="Doddapaneni H."/>
            <person name="Dugan-Rocha S."/>
            <person name="Elkadiri S."/>
            <person name="Gnanaolivu R."/>
            <person name="Hernandez B."/>
            <person name="Skinner E."/>
            <person name="Javaid M."/>
            <person name="Lee S."/>
            <person name="Li M."/>
            <person name="Ming W."/>
            <person name="Munidasa M."/>
            <person name="Muniz J."/>
            <person name="Nguyen L."/>
            <person name="Hughes D."/>
            <person name="Osuji N."/>
            <person name="Pu L.-L."/>
            <person name="Puazo M."/>
            <person name="Qu C."/>
            <person name="Quiroz J."/>
            <person name="Raj R."/>
            <person name="Weissenberger G."/>
            <person name="Xin Y."/>
            <person name="Zou X."/>
            <person name="Han Y."/>
            <person name="Worley K."/>
            <person name="Muzny D."/>
            <person name="Gibbs R."/>
        </authorList>
    </citation>
    <scope>NUCLEOTIDE SEQUENCE</scope>
    <source>
        <strain evidence="1">Sampled in the wild</strain>
    </source>
</reference>
<protein>
    <submittedName>
        <fullName evidence="1">Uncharacterized protein</fullName>
    </submittedName>
</protein>